<reference evidence="5 6" key="1">
    <citation type="submission" date="2014-04" db="EMBL/GenBank/DDBJ databases">
        <authorList>
            <consortium name="DOE Joint Genome Institute"/>
            <person name="Kuo A."/>
            <person name="Girlanda M."/>
            <person name="Perotto S."/>
            <person name="Kohler A."/>
            <person name="Nagy L.G."/>
            <person name="Floudas D."/>
            <person name="Copeland A."/>
            <person name="Barry K.W."/>
            <person name="Cichocki N."/>
            <person name="Veneault-Fourrey C."/>
            <person name="LaButti K."/>
            <person name="Lindquist E.A."/>
            <person name="Lipzen A."/>
            <person name="Lundell T."/>
            <person name="Morin E."/>
            <person name="Murat C."/>
            <person name="Sun H."/>
            <person name="Tunlid A."/>
            <person name="Henrissat B."/>
            <person name="Grigoriev I.V."/>
            <person name="Hibbett D.S."/>
            <person name="Martin F."/>
            <person name="Nordberg H.P."/>
            <person name="Cantor M.N."/>
            <person name="Hua S.X."/>
        </authorList>
    </citation>
    <scope>NUCLEOTIDE SEQUENCE [LARGE SCALE GENOMIC DNA]</scope>
    <source>
        <strain evidence="5 6">MUT 4182</strain>
    </source>
</reference>
<evidence type="ECO:0000313" key="5">
    <source>
        <dbReference type="EMBL" id="KIO34294.1"/>
    </source>
</evidence>
<sequence length="283" mass="32259">MDSSAPLGFIPATEDMILGGVGKMIPKSPTLERLATFLGSYSGTDKLFMVIETTLKILVPLLNWRARFRHSAGLRKTPNSPVADRFSKMAGLISDSRMLWRLFGLVPIIKWLSAMERTPPSNRRLLTIERLQALAMLVYYPLEHLYYFGSHEVYKVPVKKLSTLAVWSCRAWAVYVVLHFLHLREDFKLLQEKETELARNAVAEKKVEAGDLVPADHAATRAEYKTLQRKRRALKLDLFVNLVNLPQCLHWSLEKGYFQNKHLVDLFGWLAGIASFTSGWEAT</sequence>
<reference evidence="6" key="2">
    <citation type="submission" date="2015-01" db="EMBL/GenBank/DDBJ databases">
        <title>Evolutionary Origins and Diversification of the Mycorrhizal Mutualists.</title>
        <authorList>
            <consortium name="DOE Joint Genome Institute"/>
            <consortium name="Mycorrhizal Genomics Consortium"/>
            <person name="Kohler A."/>
            <person name="Kuo A."/>
            <person name="Nagy L.G."/>
            <person name="Floudas D."/>
            <person name="Copeland A."/>
            <person name="Barry K.W."/>
            <person name="Cichocki N."/>
            <person name="Veneault-Fourrey C."/>
            <person name="LaButti K."/>
            <person name="Lindquist E.A."/>
            <person name="Lipzen A."/>
            <person name="Lundell T."/>
            <person name="Morin E."/>
            <person name="Murat C."/>
            <person name="Riley R."/>
            <person name="Ohm R."/>
            <person name="Sun H."/>
            <person name="Tunlid A."/>
            <person name="Henrissat B."/>
            <person name="Grigoriev I.V."/>
            <person name="Hibbett D.S."/>
            <person name="Martin F."/>
        </authorList>
    </citation>
    <scope>NUCLEOTIDE SEQUENCE [LARGE SCALE GENOMIC DNA]</scope>
    <source>
        <strain evidence="6">MUT 4182</strain>
    </source>
</reference>
<keyword evidence="3" id="KW-0576">Peroxisome</keyword>
<dbReference type="PANTHER" id="PTHR12652:SF25">
    <property type="entry name" value="MICROBODY (PEROXISOME) PROLIFERATION PROTEIN PEROXIN 11C (EUROFUNG)"/>
    <property type="match status" value="1"/>
</dbReference>
<keyword evidence="2" id="KW-0472">Membrane</keyword>
<comment type="subcellular location">
    <subcellularLocation>
        <location evidence="4">Peroxisome membrane</location>
    </subcellularLocation>
</comment>
<protein>
    <submittedName>
        <fullName evidence="5">Uncharacterized protein</fullName>
    </submittedName>
</protein>
<gene>
    <name evidence="5" type="ORF">M407DRAFT_240628</name>
</gene>
<keyword evidence="1" id="KW-0962">Peroxisome biogenesis</keyword>
<evidence type="ECO:0000256" key="4">
    <source>
        <dbReference type="ARBA" id="ARBA00046271"/>
    </source>
</evidence>
<dbReference type="PANTHER" id="PTHR12652">
    <property type="entry name" value="PEROXISOMAL BIOGENESIS FACTOR 11"/>
    <property type="match status" value="1"/>
</dbReference>
<organism evidence="5 6">
    <name type="scientific">Tulasnella calospora MUT 4182</name>
    <dbReference type="NCBI Taxonomy" id="1051891"/>
    <lineage>
        <taxon>Eukaryota</taxon>
        <taxon>Fungi</taxon>
        <taxon>Dikarya</taxon>
        <taxon>Basidiomycota</taxon>
        <taxon>Agaricomycotina</taxon>
        <taxon>Agaricomycetes</taxon>
        <taxon>Cantharellales</taxon>
        <taxon>Tulasnellaceae</taxon>
        <taxon>Tulasnella</taxon>
    </lineage>
</organism>
<dbReference type="AlphaFoldDB" id="A0A0C3QYG4"/>
<evidence type="ECO:0000313" key="6">
    <source>
        <dbReference type="Proteomes" id="UP000054248"/>
    </source>
</evidence>
<dbReference type="OrthoDB" id="10005898at2759"/>
<keyword evidence="6" id="KW-1185">Reference proteome</keyword>
<evidence type="ECO:0000256" key="3">
    <source>
        <dbReference type="ARBA" id="ARBA00023140"/>
    </source>
</evidence>
<dbReference type="HOGENOM" id="CLU_052213_3_0_1"/>
<dbReference type="GO" id="GO:0016559">
    <property type="term" value="P:peroxisome fission"/>
    <property type="evidence" value="ECO:0007669"/>
    <property type="project" value="InterPro"/>
</dbReference>
<dbReference type="STRING" id="1051891.A0A0C3QYG4"/>
<evidence type="ECO:0000256" key="1">
    <source>
        <dbReference type="ARBA" id="ARBA00022593"/>
    </source>
</evidence>
<accession>A0A0C3QYG4</accession>
<evidence type="ECO:0000256" key="2">
    <source>
        <dbReference type="ARBA" id="ARBA00023136"/>
    </source>
</evidence>
<proteinExistence type="predicted"/>
<name>A0A0C3QYG4_9AGAM</name>
<dbReference type="InterPro" id="IPR008733">
    <property type="entry name" value="PEX11"/>
</dbReference>
<dbReference type="Pfam" id="PF05648">
    <property type="entry name" value="PEX11"/>
    <property type="match status" value="1"/>
</dbReference>
<dbReference type="EMBL" id="KN822943">
    <property type="protein sequence ID" value="KIO34294.1"/>
    <property type="molecule type" value="Genomic_DNA"/>
</dbReference>
<dbReference type="GO" id="GO:0005778">
    <property type="term" value="C:peroxisomal membrane"/>
    <property type="evidence" value="ECO:0007669"/>
    <property type="project" value="UniProtKB-SubCell"/>
</dbReference>
<dbReference type="Proteomes" id="UP000054248">
    <property type="component" value="Unassembled WGS sequence"/>
</dbReference>